<reference evidence="16 17" key="1">
    <citation type="journal article" date="2018" name="Mol. Ecol.">
        <title>The obligate alkalophilic soda-lake fungus Sodiomyces alkalinus has shifted to a protein diet.</title>
        <authorList>
            <person name="Grum-Grzhimaylo A.A."/>
            <person name="Falkoski D.L."/>
            <person name="van den Heuvel J."/>
            <person name="Valero-Jimenez C.A."/>
            <person name="Min B."/>
            <person name="Choi I.G."/>
            <person name="Lipzen A."/>
            <person name="Daum C.G."/>
            <person name="Aanen D.K."/>
            <person name="Tsang A."/>
            <person name="Henrissat B."/>
            <person name="Bilanenko E.N."/>
            <person name="de Vries R.P."/>
            <person name="van Kan J.A.L."/>
            <person name="Grigoriev I.V."/>
            <person name="Debets A.J.M."/>
        </authorList>
    </citation>
    <scope>NUCLEOTIDE SEQUENCE [LARGE SCALE GENOMIC DNA]</scope>
    <source>
        <strain evidence="16 17">F11</strain>
    </source>
</reference>
<dbReference type="OrthoDB" id="114708at2759"/>
<dbReference type="InterPro" id="IPR013784">
    <property type="entry name" value="Carb-bd-like_fold"/>
</dbReference>
<dbReference type="Proteomes" id="UP000272025">
    <property type="component" value="Unassembled WGS sequence"/>
</dbReference>
<keyword evidence="9" id="KW-0119">Carbohydrate metabolism</keyword>
<evidence type="ECO:0000256" key="3">
    <source>
        <dbReference type="ARBA" id="ARBA00010418"/>
    </source>
</evidence>
<keyword evidence="6" id="KW-0732">Signal</keyword>
<dbReference type="GO" id="GO:0005576">
    <property type="term" value="C:extracellular region"/>
    <property type="evidence" value="ECO:0007669"/>
    <property type="project" value="UniProtKB-SubCell"/>
</dbReference>
<sequence>MSILLIIRSSPAVSASPGIDFLFWLLTARARATPPRWLSLPSSSFSCSPSSPSPRLLLGFGYSFNGNNIVVNAGSANPLYFSVSRSNCDINSIRYRGHELQYQSQGTHIGSGLGSANVQVTQQNNYIKITCETPTLTHYLVARQGDSTIYMATHIAAQPSIGELRYIARLNSNILPWEHPFGAVSITGGSSATIEGSDVFLVNGQTRSKFYSSERYIDRGVHCVHGNNPEPIHACMVIPQPESSSGGPFFRDIETNNGGAFTALYNYMNSGHAETEPYRMGLHGPYALTFSRSGIPKLREVDLSFFAHLGIRGYVPDHARGRVSGNAWGIPSGHQMVVHWYNNEAQYWTYANSNGAFTSPPMKPGTYTQVLYQTEYKVAERQVSVWSGGTAWADISSTYTPAQPLFQIGRFDGQPFGFRNADKFLRMHPSDHRMSSWTRTFNVGASHEGEFPMAVFQAVNNNVEMYFHLNSAPGAAVFHVSTTLSFAGARPHVRVNNWSGPIPPAPRNINSRGVTRGAYRGWGEQYYVDIPAGVLVAGRNTITISAASGSSGSTFLSPNFVFDAVALYRR</sequence>
<dbReference type="InterPro" id="IPR029411">
    <property type="entry name" value="RG-lyase_III"/>
</dbReference>
<dbReference type="EC" id="4.2.2.23" evidence="4"/>
<protein>
    <recommendedName>
        <fullName evidence="4">rhamnogalacturonan endolyase</fullName>
        <ecNumber evidence="4">4.2.2.23</ecNumber>
    </recommendedName>
</protein>
<comment type="catalytic activity">
    <reaction evidence="1">
        <text>Endotype eliminative cleavage of L-alpha-rhamnopyranosyl-(1-&gt;4)-alpha-D-galactopyranosyluronic acid bonds of rhamnogalacturonan I domains in ramified hairy regions of pectin leaving L-rhamnopyranose at the reducing end and 4-deoxy-4,5-unsaturated D-galactopyranosyluronic acid at the non-reducing end.</text>
        <dbReference type="EC" id="4.2.2.23"/>
    </reaction>
</comment>
<feature type="domain" description="Rhamnogalacturonase B N-terminal" evidence="13">
    <location>
        <begin position="60"/>
        <end position="313"/>
    </location>
</feature>
<keyword evidence="8" id="KW-0456">Lyase</keyword>
<evidence type="ECO:0000256" key="2">
    <source>
        <dbReference type="ARBA" id="ARBA00004613"/>
    </source>
</evidence>
<dbReference type="InterPro" id="IPR016590">
    <property type="entry name" value="Rhamnogalacturonase_B"/>
</dbReference>
<feature type="disulfide bond" evidence="12">
    <location>
        <begin position="223"/>
        <end position="235"/>
    </location>
</feature>
<dbReference type="GO" id="GO:0030246">
    <property type="term" value="F:carbohydrate binding"/>
    <property type="evidence" value="ECO:0007669"/>
    <property type="project" value="InterPro"/>
</dbReference>
<evidence type="ECO:0000259" key="14">
    <source>
        <dbReference type="Pfam" id="PF14683"/>
    </source>
</evidence>
<dbReference type="Pfam" id="PF09284">
    <property type="entry name" value="RhgB_N"/>
    <property type="match status" value="1"/>
</dbReference>
<dbReference type="SUPFAM" id="SSF49785">
    <property type="entry name" value="Galactose-binding domain-like"/>
    <property type="match status" value="1"/>
</dbReference>
<dbReference type="EMBL" id="ML119051">
    <property type="protein sequence ID" value="ROT42860.1"/>
    <property type="molecule type" value="Genomic_DNA"/>
</dbReference>
<dbReference type="CDD" id="cd10320">
    <property type="entry name" value="RGL4_N"/>
    <property type="match status" value="1"/>
</dbReference>
<dbReference type="CDD" id="cd10317">
    <property type="entry name" value="RGL4_C"/>
    <property type="match status" value="1"/>
</dbReference>
<feature type="disulfide bond" evidence="12">
    <location>
        <begin position="88"/>
        <end position="131"/>
    </location>
</feature>
<dbReference type="GO" id="GO:0045490">
    <property type="term" value="P:pectin catabolic process"/>
    <property type="evidence" value="ECO:0007669"/>
    <property type="project" value="TreeGrafter"/>
</dbReference>
<proteinExistence type="inferred from homology"/>
<evidence type="ECO:0000256" key="4">
    <source>
        <dbReference type="ARBA" id="ARBA00012437"/>
    </source>
</evidence>
<dbReference type="PIRSF" id="PIRSF011794">
    <property type="entry name" value="Rhamnogalacturonase_B"/>
    <property type="match status" value="1"/>
</dbReference>
<dbReference type="GeneID" id="39576106"/>
<evidence type="ECO:0000256" key="8">
    <source>
        <dbReference type="ARBA" id="ARBA00023239"/>
    </source>
</evidence>
<evidence type="ECO:0000256" key="6">
    <source>
        <dbReference type="ARBA" id="ARBA00022729"/>
    </source>
</evidence>
<dbReference type="Pfam" id="PF14683">
    <property type="entry name" value="CBM-like"/>
    <property type="match status" value="1"/>
</dbReference>
<dbReference type="SUPFAM" id="SSF49452">
    <property type="entry name" value="Starch-binding domain-like"/>
    <property type="match status" value="1"/>
</dbReference>
<dbReference type="Pfam" id="PF14686">
    <property type="entry name" value="fn3_3"/>
    <property type="match status" value="1"/>
</dbReference>
<comment type="subcellular location">
    <subcellularLocation>
        <location evidence="2">Secreted</location>
    </subcellularLocation>
</comment>
<evidence type="ECO:0000313" key="17">
    <source>
        <dbReference type="Proteomes" id="UP000272025"/>
    </source>
</evidence>
<feature type="domain" description="Rhamnogalacturonan lyase" evidence="14">
    <location>
        <begin position="405"/>
        <end position="567"/>
    </location>
</feature>
<evidence type="ECO:0000256" key="11">
    <source>
        <dbReference type="ARBA" id="ARBA00023326"/>
    </source>
</evidence>
<feature type="domain" description="Rhamnogalacturonan lyase" evidence="15">
    <location>
        <begin position="319"/>
        <end position="391"/>
    </location>
</feature>
<dbReference type="PANTHER" id="PTHR36574">
    <property type="entry name" value="RHAMNOGALACTURONATE LYASE-RELATED"/>
    <property type="match status" value="1"/>
</dbReference>
<evidence type="ECO:0000256" key="12">
    <source>
        <dbReference type="PIRSR" id="PIRSR011794-1"/>
    </source>
</evidence>
<dbReference type="STRING" id="1314773.A0A3N2Q7Z0"/>
<accession>A0A3N2Q7Z0</accession>
<dbReference type="InterPro" id="IPR014718">
    <property type="entry name" value="GH-type_carb-bd"/>
</dbReference>
<dbReference type="FunFam" id="2.70.98.10:FF:000020">
    <property type="entry name" value="Rhamnogalacturonate lyase A"/>
    <property type="match status" value="1"/>
</dbReference>
<evidence type="ECO:0000256" key="1">
    <source>
        <dbReference type="ARBA" id="ARBA00001324"/>
    </source>
</evidence>
<dbReference type="InterPro" id="IPR015364">
    <property type="entry name" value="RhgB_N"/>
</dbReference>
<dbReference type="SUPFAM" id="SSF74650">
    <property type="entry name" value="Galactose mutarotase-like"/>
    <property type="match status" value="1"/>
</dbReference>
<name>A0A3N2Q7Z0_SODAK</name>
<keyword evidence="17" id="KW-1185">Reference proteome</keyword>
<gene>
    <name evidence="16" type="ORF">SODALDRAFT_268858</name>
</gene>
<evidence type="ECO:0000259" key="13">
    <source>
        <dbReference type="Pfam" id="PF09284"/>
    </source>
</evidence>
<dbReference type="AlphaFoldDB" id="A0A3N2Q7Z0"/>
<dbReference type="InterPro" id="IPR011013">
    <property type="entry name" value="Gal_mutarotase_sf_dom"/>
</dbReference>
<dbReference type="RefSeq" id="XP_028470666.1">
    <property type="nucleotide sequence ID" value="XM_028607628.1"/>
</dbReference>
<evidence type="ECO:0000256" key="7">
    <source>
        <dbReference type="ARBA" id="ARBA00023157"/>
    </source>
</evidence>
<evidence type="ECO:0000256" key="10">
    <source>
        <dbReference type="ARBA" id="ARBA00023316"/>
    </source>
</evidence>
<dbReference type="Gene3D" id="2.60.40.1120">
    <property type="entry name" value="Carboxypeptidase-like, regulatory domain"/>
    <property type="match status" value="1"/>
</dbReference>
<organism evidence="16 17">
    <name type="scientific">Sodiomyces alkalinus (strain CBS 110278 / VKM F-3762 / F11)</name>
    <name type="common">Alkaliphilic filamentous fungus</name>
    <dbReference type="NCBI Taxonomy" id="1314773"/>
    <lineage>
        <taxon>Eukaryota</taxon>
        <taxon>Fungi</taxon>
        <taxon>Dikarya</taxon>
        <taxon>Ascomycota</taxon>
        <taxon>Pezizomycotina</taxon>
        <taxon>Sordariomycetes</taxon>
        <taxon>Hypocreomycetidae</taxon>
        <taxon>Glomerellales</taxon>
        <taxon>Plectosphaerellaceae</taxon>
        <taxon>Sodiomyces</taxon>
    </lineage>
</organism>
<keyword evidence="10" id="KW-0961">Cell wall biogenesis/degradation</keyword>
<dbReference type="InterPro" id="IPR008979">
    <property type="entry name" value="Galactose-bd-like_sf"/>
</dbReference>
<dbReference type="PANTHER" id="PTHR36574:SF1">
    <property type="entry name" value="RHAMNOGALACTURONATE LYASE-RELATED"/>
    <property type="match status" value="1"/>
</dbReference>
<comment type="similarity">
    <text evidence="3">Belongs to the polysaccharide lyase 4 family.</text>
</comment>
<dbReference type="GO" id="GO:0071555">
    <property type="term" value="P:cell wall organization"/>
    <property type="evidence" value="ECO:0007669"/>
    <property type="project" value="UniProtKB-KW"/>
</dbReference>
<keyword evidence="11" id="KW-0624">Polysaccharide degradation</keyword>
<dbReference type="InterPro" id="IPR029413">
    <property type="entry name" value="RG-lyase_II"/>
</dbReference>
<evidence type="ECO:0000256" key="9">
    <source>
        <dbReference type="ARBA" id="ARBA00023277"/>
    </source>
</evidence>
<evidence type="ECO:0000313" key="16">
    <source>
        <dbReference type="EMBL" id="ROT42860.1"/>
    </source>
</evidence>
<keyword evidence="5" id="KW-0964">Secreted</keyword>
<evidence type="ECO:0000256" key="5">
    <source>
        <dbReference type="ARBA" id="ARBA00022525"/>
    </source>
</evidence>
<keyword evidence="7 12" id="KW-1015">Disulfide bond</keyword>
<dbReference type="GO" id="GO:0102210">
    <property type="term" value="F:rhamnogalacturonan endolyase activity"/>
    <property type="evidence" value="ECO:0007669"/>
    <property type="project" value="UniProtKB-EC"/>
</dbReference>
<dbReference type="Gene3D" id="2.70.98.10">
    <property type="match status" value="1"/>
</dbReference>
<evidence type="ECO:0000259" key="15">
    <source>
        <dbReference type="Pfam" id="PF14686"/>
    </source>
</evidence>
<dbReference type="Gene3D" id="2.60.120.260">
    <property type="entry name" value="Galactose-binding domain-like"/>
    <property type="match status" value="1"/>
</dbReference>